<evidence type="ECO:0000313" key="1">
    <source>
        <dbReference type="EMBL" id="MBX52162.1"/>
    </source>
</evidence>
<dbReference type="AlphaFoldDB" id="A0A2P2PBN2"/>
<organism evidence="1">
    <name type="scientific">Rhizophora mucronata</name>
    <name type="common">Asiatic mangrove</name>
    <dbReference type="NCBI Taxonomy" id="61149"/>
    <lineage>
        <taxon>Eukaryota</taxon>
        <taxon>Viridiplantae</taxon>
        <taxon>Streptophyta</taxon>
        <taxon>Embryophyta</taxon>
        <taxon>Tracheophyta</taxon>
        <taxon>Spermatophyta</taxon>
        <taxon>Magnoliopsida</taxon>
        <taxon>eudicotyledons</taxon>
        <taxon>Gunneridae</taxon>
        <taxon>Pentapetalae</taxon>
        <taxon>rosids</taxon>
        <taxon>fabids</taxon>
        <taxon>Malpighiales</taxon>
        <taxon>Rhizophoraceae</taxon>
        <taxon>Rhizophora</taxon>
    </lineage>
</organism>
<name>A0A2P2PBN2_RHIMU</name>
<protein>
    <submittedName>
        <fullName evidence="1">Uncharacterized protein</fullName>
    </submittedName>
</protein>
<sequence>MILIPLKTLWPINDPSKEQSNNG</sequence>
<dbReference type="EMBL" id="GGEC01071678">
    <property type="protein sequence ID" value="MBX52162.1"/>
    <property type="molecule type" value="Transcribed_RNA"/>
</dbReference>
<proteinExistence type="predicted"/>
<reference evidence="1" key="1">
    <citation type="submission" date="2018-02" db="EMBL/GenBank/DDBJ databases">
        <title>Rhizophora mucronata_Transcriptome.</title>
        <authorList>
            <person name="Meera S.P."/>
            <person name="Sreeshan A."/>
            <person name="Augustine A."/>
        </authorList>
    </citation>
    <scope>NUCLEOTIDE SEQUENCE</scope>
    <source>
        <tissue evidence="1">Leaf</tissue>
    </source>
</reference>
<accession>A0A2P2PBN2</accession>